<dbReference type="EMBL" id="BMME01000001">
    <property type="protein sequence ID" value="GGK12633.1"/>
    <property type="molecule type" value="Genomic_DNA"/>
</dbReference>
<name>A0ABQ2EKT5_9GAMM</name>
<proteinExistence type="predicted"/>
<dbReference type="Pfam" id="PF22016">
    <property type="entry name" value="DUF6933"/>
    <property type="match status" value="1"/>
</dbReference>
<dbReference type="InterPro" id="IPR053864">
    <property type="entry name" value="DUF6933"/>
</dbReference>
<reference evidence="3" key="1">
    <citation type="journal article" date="2019" name="Int. J. Syst. Evol. Microbiol.">
        <title>The Global Catalogue of Microorganisms (GCM) 10K type strain sequencing project: providing services to taxonomists for standard genome sequencing and annotation.</title>
        <authorList>
            <consortium name="The Broad Institute Genomics Platform"/>
            <consortium name="The Broad Institute Genome Sequencing Center for Infectious Disease"/>
            <person name="Wu L."/>
            <person name="Ma J."/>
        </authorList>
    </citation>
    <scope>NUCLEOTIDE SEQUENCE [LARGE SCALE GENOMIC DNA]</scope>
    <source>
        <strain evidence="3">CGMCC 1.8985</strain>
    </source>
</reference>
<evidence type="ECO:0000313" key="3">
    <source>
        <dbReference type="Proteomes" id="UP000599009"/>
    </source>
</evidence>
<dbReference type="RefSeq" id="WP_132986441.1">
    <property type="nucleotide sequence ID" value="NZ_BMME01000001.1"/>
</dbReference>
<gene>
    <name evidence="2" type="ORF">GCM10011394_22370</name>
</gene>
<feature type="domain" description="DUF6933" evidence="1">
    <location>
        <begin position="4"/>
        <end position="155"/>
    </location>
</feature>
<sequence>MTVLHCSQKLLKRLRQPATLPEPPAAGNPLGPWHADIDFIDRSPFVVLINAATGTSLVLPARAADLKQLHAMSAEQLGGLLEACGIDGPLAQAELDALAHPFVFSRNSNRSMAASMNQRKYEIWTQFAYHRLTAFEAALRTLETPFRRKDLGPDYHFAAELLRRHLRPAAKILAFLPPQSRH</sequence>
<dbReference type="Proteomes" id="UP000599009">
    <property type="component" value="Unassembled WGS sequence"/>
</dbReference>
<protein>
    <recommendedName>
        <fullName evidence="1">DUF6933 domain-containing protein</fullName>
    </recommendedName>
</protein>
<organism evidence="2 3">
    <name type="scientific">Luteimonas terricola</name>
    <dbReference type="NCBI Taxonomy" id="645597"/>
    <lineage>
        <taxon>Bacteria</taxon>
        <taxon>Pseudomonadati</taxon>
        <taxon>Pseudomonadota</taxon>
        <taxon>Gammaproteobacteria</taxon>
        <taxon>Lysobacterales</taxon>
        <taxon>Lysobacteraceae</taxon>
        <taxon>Luteimonas</taxon>
    </lineage>
</organism>
<comment type="caution">
    <text evidence="2">The sequence shown here is derived from an EMBL/GenBank/DDBJ whole genome shotgun (WGS) entry which is preliminary data.</text>
</comment>
<keyword evidence="3" id="KW-1185">Reference proteome</keyword>
<evidence type="ECO:0000313" key="2">
    <source>
        <dbReference type="EMBL" id="GGK12633.1"/>
    </source>
</evidence>
<accession>A0ABQ2EKT5</accession>
<evidence type="ECO:0000259" key="1">
    <source>
        <dbReference type="Pfam" id="PF22016"/>
    </source>
</evidence>